<dbReference type="AlphaFoldDB" id="A0AAV4P6Y3"/>
<dbReference type="EMBL" id="BPLR01021538">
    <property type="protein sequence ID" value="GIX90912.1"/>
    <property type="molecule type" value="Genomic_DNA"/>
</dbReference>
<evidence type="ECO:0000256" key="1">
    <source>
        <dbReference type="SAM" id="MobiDB-lite"/>
    </source>
</evidence>
<evidence type="ECO:0000313" key="2">
    <source>
        <dbReference type="EMBL" id="GIX90912.1"/>
    </source>
</evidence>
<feature type="compositionally biased region" description="Pro residues" evidence="1">
    <location>
        <begin position="79"/>
        <end position="88"/>
    </location>
</feature>
<dbReference type="Proteomes" id="UP001054945">
    <property type="component" value="Unassembled WGS sequence"/>
</dbReference>
<keyword evidence="3" id="KW-1185">Reference proteome</keyword>
<comment type="caution">
    <text evidence="2">The sequence shown here is derived from an EMBL/GenBank/DDBJ whole genome shotgun (WGS) entry which is preliminary data.</text>
</comment>
<organism evidence="2 3">
    <name type="scientific">Caerostris extrusa</name>
    <name type="common">Bark spider</name>
    <name type="synonym">Caerostris bankana</name>
    <dbReference type="NCBI Taxonomy" id="172846"/>
    <lineage>
        <taxon>Eukaryota</taxon>
        <taxon>Metazoa</taxon>
        <taxon>Ecdysozoa</taxon>
        <taxon>Arthropoda</taxon>
        <taxon>Chelicerata</taxon>
        <taxon>Arachnida</taxon>
        <taxon>Araneae</taxon>
        <taxon>Araneomorphae</taxon>
        <taxon>Entelegynae</taxon>
        <taxon>Araneoidea</taxon>
        <taxon>Araneidae</taxon>
        <taxon>Caerostris</taxon>
    </lineage>
</organism>
<reference evidence="2 3" key="1">
    <citation type="submission" date="2021-06" db="EMBL/GenBank/DDBJ databases">
        <title>Caerostris extrusa draft genome.</title>
        <authorList>
            <person name="Kono N."/>
            <person name="Arakawa K."/>
        </authorList>
    </citation>
    <scope>NUCLEOTIDE SEQUENCE [LARGE SCALE GENOMIC DNA]</scope>
</reference>
<feature type="compositionally biased region" description="Basic and acidic residues" evidence="1">
    <location>
        <begin position="30"/>
        <end position="48"/>
    </location>
</feature>
<feature type="region of interest" description="Disordered" evidence="1">
    <location>
        <begin position="27"/>
        <end position="123"/>
    </location>
</feature>
<sequence length="354" mass="39119">MKNTEEWQFFQQLSMKVQDTVQKTQTTLNKLKDTRPEDGSNGEDKDFYDVDSDLLSKEAPVFGPPKALDQTFLTAHPQKGPPRPPPPGSSEMFMLDSSALHETPSKSFGSPARPPPPNLAKTERTNVVDDFPPATQPSFSGSKQTQSNASFSLLDEFGFKSDPVTTTTTNTNMQDLLFLMTKKMLTPLIPHLWISVASEDWMSSSPNHSDQAKKTVTNPFFSGGFGGCKTNDFFGLTINPSSSKDKLTDSFFQKNDSRKSSVDFECNQNFVNSAFSINEAEETETVIEPVSENGTSAFDSVQRKSIPNEIDMWDSSKEDSSIFKSGQVLGSTETSETSKASLLWDSKTLTTEVF</sequence>
<protein>
    <submittedName>
        <fullName evidence="2">Uncharacterized protein</fullName>
    </submittedName>
</protein>
<name>A0AAV4P6Y3_CAEEX</name>
<accession>A0AAV4P6Y3</accession>
<proteinExistence type="predicted"/>
<evidence type="ECO:0000313" key="3">
    <source>
        <dbReference type="Proteomes" id="UP001054945"/>
    </source>
</evidence>
<gene>
    <name evidence="2" type="primary">AVEN_236086_1</name>
    <name evidence="2" type="ORF">CEXT_379041</name>
</gene>